<dbReference type="InterPro" id="IPR004244">
    <property type="entry name" value="Transposase_22"/>
</dbReference>
<dbReference type="InterPro" id="IPR057251">
    <property type="entry name" value="FP_C"/>
</dbReference>
<dbReference type="Gene3D" id="1.10.287.1490">
    <property type="match status" value="1"/>
</dbReference>
<evidence type="ECO:0000313" key="3">
    <source>
        <dbReference type="Proteomes" id="UP001152795"/>
    </source>
</evidence>
<dbReference type="AlphaFoldDB" id="A0A7D9LSQ3"/>
<dbReference type="Gene3D" id="3.30.70.1820">
    <property type="entry name" value="L1 transposable element, RRM domain"/>
    <property type="match status" value="1"/>
</dbReference>
<protein>
    <recommendedName>
        <fullName evidence="1">FP protein C-terminal domain-containing protein</fullName>
    </recommendedName>
</protein>
<comment type="caution">
    <text evidence="2">The sequence shown here is derived from an EMBL/GenBank/DDBJ whole genome shotgun (WGS) entry which is preliminary data.</text>
</comment>
<dbReference type="Pfam" id="PF25298">
    <property type="entry name" value="Baculo_FP_2nd"/>
    <property type="match status" value="1"/>
</dbReference>
<feature type="domain" description="FP protein C-terminal" evidence="1">
    <location>
        <begin position="203"/>
        <end position="254"/>
    </location>
</feature>
<evidence type="ECO:0000313" key="2">
    <source>
        <dbReference type="EMBL" id="CAB4037951.1"/>
    </source>
</evidence>
<dbReference type="EMBL" id="CACRXK020023641">
    <property type="protein sequence ID" value="CAB4037951.1"/>
    <property type="molecule type" value="Genomic_DNA"/>
</dbReference>
<dbReference type="Proteomes" id="UP001152795">
    <property type="component" value="Unassembled WGS sequence"/>
</dbReference>
<sequence length="260" mass="30061">MPDTITSLRKENDALKLQINSLQQDFVKLRNTIEKQREAPKQDEASTTTRVQITEFQHSLEFLSAKYDTLSTEEGAAKKELQKLSSRLLELAAKVDRIDDALEQLQLYSYQYNVKIVGIPQQEVKESAYDTSLLCVDLFKKIGADVNLQDIDIAHRVPSRRNNDTSAPIVCKFVRRNSKESVMKHKRETSKVSPLIRIFDHLTPKNQHILVEARAFKEKFSYEYCWTKNSTVYLRKSATSRAIRIKEFGDLQRLEEGNHV</sequence>
<dbReference type="OrthoDB" id="5958458at2759"/>
<organism evidence="2 3">
    <name type="scientific">Paramuricea clavata</name>
    <name type="common">Red gorgonian</name>
    <name type="synonym">Violescent sea-whip</name>
    <dbReference type="NCBI Taxonomy" id="317549"/>
    <lineage>
        <taxon>Eukaryota</taxon>
        <taxon>Metazoa</taxon>
        <taxon>Cnidaria</taxon>
        <taxon>Anthozoa</taxon>
        <taxon>Octocorallia</taxon>
        <taxon>Malacalcyonacea</taxon>
        <taxon>Plexauridae</taxon>
        <taxon>Paramuricea</taxon>
    </lineage>
</organism>
<accession>A0A7D9LSQ3</accession>
<reference evidence="2" key="1">
    <citation type="submission" date="2020-04" db="EMBL/GenBank/DDBJ databases">
        <authorList>
            <person name="Alioto T."/>
            <person name="Alioto T."/>
            <person name="Gomez Garrido J."/>
        </authorList>
    </citation>
    <scope>NUCLEOTIDE SEQUENCE</scope>
    <source>
        <strain evidence="2">A484AB</strain>
    </source>
</reference>
<keyword evidence="3" id="KW-1185">Reference proteome</keyword>
<proteinExistence type="predicted"/>
<dbReference type="PANTHER" id="PTHR11505">
    <property type="entry name" value="L1 TRANSPOSABLE ELEMENT-RELATED"/>
    <property type="match status" value="1"/>
</dbReference>
<name>A0A7D9LSQ3_PARCT</name>
<gene>
    <name evidence="2" type="ORF">PACLA_8A067805</name>
</gene>
<evidence type="ECO:0000259" key="1">
    <source>
        <dbReference type="Pfam" id="PF25298"/>
    </source>
</evidence>